<accession>G9B1B1</accession>
<dbReference type="InterPro" id="IPR055633">
    <property type="entry name" value="DUF7209"/>
</dbReference>
<evidence type="ECO:0000313" key="2">
    <source>
        <dbReference type="Proteomes" id="UP000005445"/>
    </source>
</evidence>
<sequence length="76" mass="8603">MREFDVKVKMMDGSEWYLPFSLFHTAGITDRPEAVIGNAVRGSNSPVFLAFKEPQSKGESEYIVAINIISFTIVYR</sequence>
<reference evidence="1 2" key="1">
    <citation type="submission" date="2013-01" db="EMBL/GenBank/DDBJ databases">
        <title>Large myovirus of Bacillus.</title>
        <authorList>
            <person name="Klumpp J."/>
            <person name="Beyer W."/>
            <person name="Loessner M.J."/>
        </authorList>
    </citation>
    <scope>NUCLEOTIDE SEQUENCE [LARGE SCALE GENOMIC DNA]</scope>
</reference>
<dbReference type="RefSeq" id="YP_004957025.1">
    <property type="nucleotide sequence ID" value="NC_016563.1"/>
</dbReference>
<proteinExistence type="predicted"/>
<dbReference type="Proteomes" id="UP000005445">
    <property type="component" value="Segment"/>
</dbReference>
<protein>
    <submittedName>
        <fullName evidence="1">Gp10</fullName>
    </submittedName>
</protein>
<organism evidence="1 2">
    <name type="scientific">Bacillus phage W.Ph</name>
    <dbReference type="NCBI Taxonomy" id="764595"/>
    <lineage>
        <taxon>Viruses</taxon>
        <taxon>Duplodnaviria</taxon>
        <taxon>Heunggongvirae</taxon>
        <taxon>Uroviricota</taxon>
        <taxon>Caudoviricetes</taxon>
        <taxon>Herelleviridae</taxon>
        <taxon>Bastillevirinae</taxon>
        <taxon>Wphvirus</taxon>
        <taxon>Wphvirus WPh</taxon>
    </lineage>
</organism>
<dbReference type="KEGG" id="vg:11536673"/>
<dbReference type="Pfam" id="PF23839">
    <property type="entry name" value="DUF7209"/>
    <property type="match status" value="1"/>
</dbReference>
<dbReference type="OrthoDB" id="26137at10239"/>
<evidence type="ECO:0000313" key="1">
    <source>
        <dbReference type="EMBL" id="ADH03156.1"/>
    </source>
</evidence>
<name>G9B1B1_9CAUD</name>
<dbReference type="GeneID" id="11536673"/>
<keyword evidence="2" id="KW-1185">Reference proteome</keyword>
<dbReference type="EMBL" id="HM144387">
    <property type="protein sequence ID" value="ADH03156.1"/>
    <property type="molecule type" value="Genomic_DNA"/>
</dbReference>